<name>A0A432WCX3_9GAMM</name>
<dbReference type="EMBL" id="PIPO01000006">
    <property type="protein sequence ID" value="RUO30261.1"/>
    <property type="molecule type" value="Genomic_DNA"/>
</dbReference>
<protein>
    <recommendedName>
        <fullName evidence="3">Flagellar hook-length control protein-like C-terminal domain-containing protein</fullName>
    </recommendedName>
</protein>
<dbReference type="Proteomes" id="UP000287823">
    <property type="component" value="Unassembled WGS sequence"/>
</dbReference>
<proteinExistence type="predicted"/>
<accession>A0A432WCX3</accession>
<sequence length="360" mass="39356">MDTSLSNLKQSLLQHLLRNAQGNSAENVTAAKQAARLSALTAMPGTARSDAAAANQTRITLPPTLRQLFAQHQQVHNLLPTIQNSAVASTTSGDSAAMRLVQVFASQLATNPQSLTPEAIKTLVSQWFSTNPAQALSSAPVASSASWLQSLSPMLLLTLLQRLPDGPVRQLLSQLFGQQPTPANSAQAGATPVQSPLLNLLTNSGLSNQLQGSLNDIRLSQVLLADSSANQQPDYYLVLPYQLQQHPRHLELLLRKRSRQHNQQQQTYWLFSMRFETSNAGPILAKGRYQQQQNDEQAPSAQLRLYTQSEAQRETVQQHLKRLDSKLKAAGIQHLDSEVHVGRVPQTLAPQPHELVKVGG</sequence>
<gene>
    <name evidence="1" type="ORF">CWE14_12860</name>
</gene>
<evidence type="ECO:0000313" key="1">
    <source>
        <dbReference type="EMBL" id="RUO30261.1"/>
    </source>
</evidence>
<comment type="caution">
    <text evidence="1">The sequence shown here is derived from an EMBL/GenBank/DDBJ whole genome shotgun (WGS) entry which is preliminary data.</text>
</comment>
<dbReference type="RefSeq" id="WP_126799738.1">
    <property type="nucleotide sequence ID" value="NZ_PIPO01000006.1"/>
</dbReference>
<dbReference type="AlphaFoldDB" id="A0A432WCX3"/>
<keyword evidence="2" id="KW-1185">Reference proteome</keyword>
<organism evidence="1 2">
    <name type="scientific">Aliidiomarina soli</name>
    <dbReference type="NCBI Taxonomy" id="1928574"/>
    <lineage>
        <taxon>Bacteria</taxon>
        <taxon>Pseudomonadati</taxon>
        <taxon>Pseudomonadota</taxon>
        <taxon>Gammaproteobacteria</taxon>
        <taxon>Alteromonadales</taxon>
        <taxon>Idiomarinaceae</taxon>
        <taxon>Aliidiomarina</taxon>
    </lineage>
</organism>
<reference evidence="1 2" key="1">
    <citation type="journal article" date="2011" name="Front. Microbiol.">
        <title>Genomic signatures of strain selection and enhancement in Bacillus atrophaeus var. globigii, a historical biowarfare simulant.</title>
        <authorList>
            <person name="Gibbons H.S."/>
            <person name="Broomall S.M."/>
            <person name="McNew L.A."/>
            <person name="Daligault H."/>
            <person name="Chapman C."/>
            <person name="Bruce D."/>
            <person name="Karavis M."/>
            <person name="Krepps M."/>
            <person name="McGregor P.A."/>
            <person name="Hong C."/>
            <person name="Park K.H."/>
            <person name="Akmal A."/>
            <person name="Feldman A."/>
            <person name="Lin J.S."/>
            <person name="Chang W.E."/>
            <person name="Higgs B.W."/>
            <person name="Demirev P."/>
            <person name="Lindquist J."/>
            <person name="Liem A."/>
            <person name="Fochler E."/>
            <person name="Read T.D."/>
            <person name="Tapia R."/>
            <person name="Johnson S."/>
            <person name="Bishop-Lilly K.A."/>
            <person name="Detter C."/>
            <person name="Han C."/>
            <person name="Sozhamannan S."/>
            <person name="Rosenzweig C.N."/>
            <person name="Skowronski E.W."/>
        </authorList>
    </citation>
    <scope>NUCLEOTIDE SEQUENCE [LARGE SCALE GENOMIC DNA]</scope>
    <source>
        <strain evidence="1 2">Y4G10-17</strain>
    </source>
</reference>
<evidence type="ECO:0008006" key="3">
    <source>
        <dbReference type="Google" id="ProtNLM"/>
    </source>
</evidence>
<evidence type="ECO:0000313" key="2">
    <source>
        <dbReference type="Proteomes" id="UP000287823"/>
    </source>
</evidence>